<dbReference type="InterPro" id="IPR023635">
    <property type="entry name" value="Peptide_deformylase"/>
</dbReference>
<comment type="function">
    <text evidence="5">Removes the formyl group from the N-terminal Met of newly synthesized proteins. Requires at least a dipeptide for an efficient rate of reaction. N-terminal L-methionine is a prerequisite for activity but the enzyme has broad specificity at other positions.</text>
</comment>
<dbReference type="EMBL" id="MGAI01000024">
    <property type="protein sequence ID" value="OGK44664.1"/>
    <property type="molecule type" value="Genomic_DNA"/>
</dbReference>
<feature type="binding site" evidence="5">
    <location>
        <position position="151"/>
    </location>
    <ligand>
        <name>Fe cation</name>
        <dbReference type="ChEBI" id="CHEBI:24875"/>
    </ligand>
</feature>
<feature type="binding site" evidence="5">
    <location>
        <position position="105"/>
    </location>
    <ligand>
        <name>Fe cation</name>
        <dbReference type="ChEBI" id="CHEBI:24875"/>
    </ligand>
</feature>
<evidence type="ECO:0000256" key="1">
    <source>
        <dbReference type="ARBA" id="ARBA00010759"/>
    </source>
</evidence>
<dbReference type="EC" id="3.5.1.88" evidence="5"/>
<dbReference type="NCBIfam" id="TIGR00079">
    <property type="entry name" value="pept_deformyl"/>
    <property type="match status" value="1"/>
</dbReference>
<proteinExistence type="inferred from homology"/>
<dbReference type="Gene3D" id="3.90.45.10">
    <property type="entry name" value="Peptide deformylase"/>
    <property type="match status" value="1"/>
</dbReference>
<feature type="active site" evidence="5">
    <location>
        <position position="148"/>
    </location>
</feature>
<organism evidence="6 7">
    <name type="scientific">Candidatus Roizmanbacteria bacterium RIFCSPLOWO2_01_FULL_37_16</name>
    <dbReference type="NCBI Taxonomy" id="1802058"/>
    <lineage>
        <taxon>Bacteria</taxon>
        <taxon>Candidatus Roizmaniibacteriota</taxon>
    </lineage>
</organism>
<dbReference type="GO" id="GO:0042586">
    <property type="term" value="F:peptide deformylase activity"/>
    <property type="evidence" value="ECO:0007669"/>
    <property type="project" value="UniProtKB-UniRule"/>
</dbReference>
<comment type="similarity">
    <text evidence="1 5">Belongs to the polypeptide deformylase family.</text>
</comment>
<keyword evidence="2 5" id="KW-0479">Metal-binding</keyword>
<name>A0A1F7IMQ8_9BACT</name>
<dbReference type="AlphaFoldDB" id="A0A1F7IMQ8"/>
<evidence type="ECO:0000256" key="2">
    <source>
        <dbReference type="ARBA" id="ARBA00022723"/>
    </source>
</evidence>
<dbReference type="Pfam" id="PF01327">
    <property type="entry name" value="Pep_deformylase"/>
    <property type="match status" value="1"/>
</dbReference>
<sequence>MKKTTGELLQVAQLGHQILRKKAKQVKEVKNPTVQKLIDNLIATVMDVDGVGIAAPQVYQSLRIFILASHPNPRYPKAPKMKPTAVINPKIISLSKEKKKDWEGCLSIPGIRGLIPRALNIKVEYTTRAGKRVGKTFADFVARIFQHEYDHLEGVMFVDRIESSKDIISEKEYQKLMKRQMSKK</sequence>
<comment type="cofactor">
    <cofactor evidence="5">
        <name>Fe(2+)</name>
        <dbReference type="ChEBI" id="CHEBI:29033"/>
    </cofactor>
    <text evidence="5">Binds 1 Fe(2+) ion.</text>
</comment>
<dbReference type="CDD" id="cd00487">
    <property type="entry name" value="Pep_deformylase"/>
    <property type="match status" value="1"/>
</dbReference>
<comment type="caution">
    <text evidence="6">The sequence shown here is derived from an EMBL/GenBank/DDBJ whole genome shotgun (WGS) entry which is preliminary data.</text>
</comment>
<gene>
    <name evidence="5" type="primary">def</name>
    <name evidence="6" type="ORF">A3B40_02485</name>
</gene>
<evidence type="ECO:0000256" key="4">
    <source>
        <dbReference type="ARBA" id="ARBA00022917"/>
    </source>
</evidence>
<dbReference type="NCBIfam" id="NF001159">
    <property type="entry name" value="PRK00150.1-3"/>
    <property type="match status" value="1"/>
</dbReference>
<protein>
    <recommendedName>
        <fullName evidence="5">Peptide deformylase</fullName>
        <shortName evidence="5">PDF</shortName>
        <ecNumber evidence="5">3.5.1.88</ecNumber>
    </recommendedName>
    <alternativeName>
        <fullName evidence="5">Polypeptide deformylase</fullName>
    </alternativeName>
</protein>
<dbReference type="PRINTS" id="PR01576">
    <property type="entry name" value="PDEFORMYLASE"/>
</dbReference>
<comment type="catalytic activity">
    <reaction evidence="5">
        <text>N-terminal N-formyl-L-methionyl-[peptide] + H2O = N-terminal L-methionyl-[peptide] + formate</text>
        <dbReference type="Rhea" id="RHEA:24420"/>
        <dbReference type="Rhea" id="RHEA-COMP:10639"/>
        <dbReference type="Rhea" id="RHEA-COMP:10640"/>
        <dbReference type="ChEBI" id="CHEBI:15377"/>
        <dbReference type="ChEBI" id="CHEBI:15740"/>
        <dbReference type="ChEBI" id="CHEBI:49298"/>
        <dbReference type="ChEBI" id="CHEBI:64731"/>
        <dbReference type="EC" id="3.5.1.88"/>
    </reaction>
</comment>
<dbReference type="Proteomes" id="UP000178040">
    <property type="component" value="Unassembled WGS sequence"/>
</dbReference>
<dbReference type="PANTHER" id="PTHR10458">
    <property type="entry name" value="PEPTIDE DEFORMYLASE"/>
    <property type="match status" value="1"/>
</dbReference>
<keyword evidence="5" id="KW-0408">Iron</keyword>
<dbReference type="GO" id="GO:0006412">
    <property type="term" value="P:translation"/>
    <property type="evidence" value="ECO:0007669"/>
    <property type="project" value="UniProtKB-UniRule"/>
</dbReference>
<dbReference type="GO" id="GO:0046872">
    <property type="term" value="F:metal ion binding"/>
    <property type="evidence" value="ECO:0007669"/>
    <property type="project" value="UniProtKB-KW"/>
</dbReference>
<dbReference type="InterPro" id="IPR036821">
    <property type="entry name" value="Peptide_deformylase_sf"/>
</dbReference>
<keyword evidence="3 5" id="KW-0378">Hydrolase</keyword>
<dbReference type="HAMAP" id="MF_00163">
    <property type="entry name" value="Pep_deformylase"/>
    <property type="match status" value="1"/>
</dbReference>
<accession>A0A1F7IMQ8</accession>
<reference evidence="6 7" key="1">
    <citation type="journal article" date="2016" name="Nat. Commun.">
        <title>Thousands of microbial genomes shed light on interconnected biogeochemical processes in an aquifer system.</title>
        <authorList>
            <person name="Anantharaman K."/>
            <person name="Brown C.T."/>
            <person name="Hug L.A."/>
            <person name="Sharon I."/>
            <person name="Castelle C.J."/>
            <person name="Probst A.J."/>
            <person name="Thomas B.C."/>
            <person name="Singh A."/>
            <person name="Wilkins M.J."/>
            <person name="Karaoz U."/>
            <person name="Brodie E.L."/>
            <person name="Williams K.H."/>
            <person name="Hubbard S.S."/>
            <person name="Banfield J.F."/>
        </authorList>
    </citation>
    <scope>NUCLEOTIDE SEQUENCE [LARGE SCALE GENOMIC DNA]</scope>
</reference>
<evidence type="ECO:0000256" key="5">
    <source>
        <dbReference type="HAMAP-Rule" id="MF_00163"/>
    </source>
</evidence>
<evidence type="ECO:0000256" key="3">
    <source>
        <dbReference type="ARBA" id="ARBA00022801"/>
    </source>
</evidence>
<dbReference type="PANTHER" id="PTHR10458:SF2">
    <property type="entry name" value="PEPTIDE DEFORMYLASE, MITOCHONDRIAL"/>
    <property type="match status" value="1"/>
</dbReference>
<dbReference type="PIRSF" id="PIRSF004749">
    <property type="entry name" value="Pep_def"/>
    <property type="match status" value="1"/>
</dbReference>
<keyword evidence="4 5" id="KW-0648">Protein biosynthesis</keyword>
<evidence type="ECO:0000313" key="6">
    <source>
        <dbReference type="EMBL" id="OGK44664.1"/>
    </source>
</evidence>
<dbReference type="SUPFAM" id="SSF56420">
    <property type="entry name" value="Peptide deformylase"/>
    <property type="match status" value="1"/>
</dbReference>
<evidence type="ECO:0000313" key="7">
    <source>
        <dbReference type="Proteomes" id="UP000178040"/>
    </source>
</evidence>
<feature type="binding site" evidence="5">
    <location>
        <position position="147"/>
    </location>
    <ligand>
        <name>Fe cation</name>
        <dbReference type="ChEBI" id="CHEBI:24875"/>
    </ligand>
</feature>
<dbReference type="FunFam" id="3.90.45.10:FF:000003">
    <property type="entry name" value="Peptide deformylase"/>
    <property type="match status" value="1"/>
</dbReference>